<organism evidence="1 2">
    <name type="scientific">Amoebophilus asiaticus (strain 5a2)</name>
    <dbReference type="NCBI Taxonomy" id="452471"/>
    <lineage>
        <taxon>Bacteria</taxon>
        <taxon>Pseudomonadati</taxon>
        <taxon>Bacteroidota</taxon>
        <taxon>Cytophagia</taxon>
        <taxon>Cytophagales</taxon>
        <taxon>Amoebophilaceae</taxon>
        <taxon>Candidatus Amoebophilus</taxon>
    </lineage>
</organism>
<reference evidence="1 2" key="1">
    <citation type="journal article" date="2010" name="J. Bacteriol.">
        <title>The genome of the amoeba symbiont 'Candidatus Amoebophilus asiaticus' reveals common mechanisms for host cell interaction among amoeba-associated bacteria.</title>
        <authorList>
            <person name="Schmitz-Esser S."/>
            <person name="Tischler P."/>
            <person name="Arnold R."/>
            <person name="Montanaro J."/>
            <person name="Wagner M."/>
            <person name="Rattei T."/>
            <person name="Horn M."/>
        </authorList>
    </citation>
    <scope>NUCLEOTIDE SEQUENCE [LARGE SCALE GENOMIC DNA]</scope>
    <source>
        <strain evidence="1 2">5a2</strain>
    </source>
</reference>
<proteinExistence type="predicted"/>
<evidence type="ECO:0000313" key="1">
    <source>
        <dbReference type="EMBL" id="ACE06597.1"/>
    </source>
</evidence>
<keyword evidence="2" id="KW-1185">Reference proteome</keyword>
<dbReference type="KEGG" id="aas:Aasi_1280"/>
<gene>
    <name evidence="1" type="ordered locus">Aasi_1280</name>
</gene>
<dbReference type="OrthoDB" id="836632at2"/>
<dbReference type="AlphaFoldDB" id="B3ETP5"/>
<dbReference type="SUPFAM" id="SSF52047">
    <property type="entry name" value="RNI-like"/>
    <property type="match status" value="1"/>
</dbReference>
<sequence>MKQFNYINRHITAYFILLSFYFLQSCVTDINQVATTKGEINISIQCPHDEKTHSAQEVIIGDTQHKEVTQESKEAINILSEHQGQKEGYLVSNDKHVDKVLVQHAPTNTLILTTRQRSLKSKTLHSALLQERNRLITNNISNLIISKAPHGQILISSIKRALKTNRKDTLLFEGLDFQEQDFVQLSYHPFFKEKCKRIIYCESVNPMQKSTLHALGKSLQGTQIEEVHVVSNRIGSSMDSSAIIDFLKELRGTKVRVLNLRDNGLLFNMVDVSDALIGTQVYTIDLSNNYIHIPMESANLVGRNLYRTQIRYIDLMANPIESEVQQFLKQNFNRINWKFLQLIFLEIF</sequence>
<evidence type="ECO:0000313" key="2">
    <source>
        <dbReference type="Proteomes" id="UP000001227"/>
    </source>
</evidence>
<dbReference type="Proteomes" id="UP000001227">
    <property type="component" value="Chromosome"/>
</dbReference>
<name>B3ETP5_AMOA5</name>
<dbReference type="eggNOG" id="COG5238">
    <property type="taxonomic scope" value="Bacteria"/>
</dbReference>
<accession>B3ETP5</accession>
<dbReference type="EMBL" id="CP001102">
    <property type="protein sequence ID" value="ACE06597.1"/>
    <property type="molecule type" value="Genomic_DNA"/>
</dbReference>
<dbReference type="RefSeq" id="WP_012473349.1">
    <property type="nucleotide sequence ID" value="NC_010830.1"/>
</dbReference>
<protein>
    <submittedName>
        <fullName evidence="1">Uncharacterized protein</fullName>
    </submittedName>
</protein>
<dbReference type="PROSITE" id="PS51257">
    <property type="entry name" value="PROKAR_LIPOPROTEIN"/>
    <property type="match status" value="1"/>
</dbReference>
<dbReference type="HOGENOM" id="CLU_796057_0_0_10"/>